<dbReference type="InterPro" id="IPR029051">
    <property type="entry name" value="DUF4352"/>
</dbReference>
<proteinExistence type="predicted"/>
<evidence type="ECO:0000259" key="3">
    <source>
        <dbReference type="Pfam" id="PF11611"/>
    </source>
</evidence>
<dbReference type="Gene3D" id="2.60.40.1240">
    <property type="match status" value="1"/>
</dbReference>
<name>A0ABX8BDY8_9ACTN</name>
<accession>A0ABX8BDY8</accession>
<feature type="domain" description="DUF4352" evidence="3">
    <location>
        <begin position="45"/>
        <end position="155"/>
    </location>
</feature>
<organism evidence="4 5">
    <name type="scientific">Nocardiopsis changdeensis</name>
    <dbReference type="NCBI Taxonomy" id="2831969"/>
    <lineage>
        <taxon>Bacteria</taxon>
        <taxon>Bacillati</taxon>
        <taxon>Actinomycetota</taxon>
        <taxon>Actinomycetes</taxon>
        <taxon>Streptosporangiales</taxon>
        <taxon>Nocardiopsidaceae</taxon>
        <taxon>Nocardiopsis</taxon>
    </lineage>
</organism>
<dbReference type="InterPro" id="IPR029050">
    <property type="entry name" value="Immunoprotect_excell_Ig-like"/>
</dbReference>
<sequence length="165" mass="17053">MLLGCGIAALLVIVLAVACTGAFFSAFTGPAEDTSGDGAQETPVGLGEPADLGQWRVTIESIETASSYEETSPQGEFKLVALTVENIGTESTIFDSGALSLIDADGNTHSASTTGSEDSLFLEQINPGNQKSGTAVFDVPEGTEITAVEIQDTFSMEDPVTVQVD</sequence>
<evidence type="ECO:0000313" key="4">
    <source>
        <dbReference type="EMBL" id="QUX20244.1"/>
    </source>
</evidence>
<evidence type="ECO:0000256" key="2">
    <source>
        <dbReference type="SAM" id="MobiDB-lite"/>
    </source>
</evidence>
<dbReference type="Proteomes" id="UP000676079">
    <property type="component" value="Chromosome"/>
</dbReference>
<reference evidence="4 5" key="1">
    <citation type="submission" date="2021-05" db="EMBL/GenBank/DDBJ databases">
        <title>Direct Submission.</title>
        <authorList>
            <person name="Li K."/>
            <person name="Gao J."/>
        </authorList>
    </citation>
    <scope>NUCLEOTIDE SEQUENCE [LARGE SCALE GENOMIC DNA]</scope>
    <source>
        <strain evidence="4 5">Mg02</strain>
    </source>
</reference>
<evidence type="ECO:0000256" key="1">
    <source>
        <dbReference type="ARBA" id="ARBA00022729"/>
    </source>
</evidence>
<dbReference type="RefSeq" id="WP_220561438.1">
    <property type="nucleotide sequence ID" value="NZ_CP074133.1"/>
</dbReference>
<evidence type="ECO:0000313" key="5">
    <source>
        <dbReference type="Proteomes" id="UP000676079"/>
    </source>
</evidence>
<keyword evidence="5" id="KW-1185">Reference proteome</keyword>
<feature type="region of interest" description="Disordered" evidence="2">
    <location>
        <begin position="30"/>
        <end position="50"/>
    </location>
</feature>
<dbReference type="Pfam" id="PF11611">
    <property type="entry name" value="DUF4352"/>
    <property type="match status" value="1"/>
</dbReference>
<gene>
    <name evidence="4" type="ORF">KGD84_17055</name>
</gene>
<keyword evidence="1" id="KW-0732">Signal</keyword>
<dbReference type="EMBL" id="CP074133">
    <property type="protein sequence ID" value="QUX20244.1"/>
    <property type="molecule type" value="Genomic_DNA"/>
</dbReference>
<protein>
    <submittedName>
        <fullName evidence="4">DUF4352 domain-containing protein</fullName>
    </submittedName>
</protein>